<dbReference type="PANTHER" id="PTHR37042:SF4">
    <property type="entry name" value="OUTER MEMBRANE PROTEIN RV1973"/>
    <property type="match status" value="1"/>
</dbReference>
<gene>
    <name evidence="5" type="ORF">GCM10023235_07450</name>
</gene>
<organism evidence="5 6">
    <name type="scientific">Kitasatospora terrestris</name>
    <dbReference type="NCBI Taxonomy" id="258051"/>
    <lineage>
        <taxon>Bacteria</taxon>
        <taxon>Bacillati</taxon>
        <taxon>Actinomycetota</taxon>
        <taxon>Actinomycetes</taxon>
        <taxon>Kitasatosporales</taxon>
        <taxon>Streptomycetaceae</taxon>
        <taxon>Kitasatospora</taxon>
    </lineage>
</organism>
<name>A0ABP9D8X7_9ACTN</name>
<reference evidence="6" key="1">
    <citation type="journal article" date="2019" name="Int. J. Syst. Evol. Microbiol.">
        <title>The Global Catalogue of Microorganisms (GCM) 10K type strain sequencing project: providing services to taxonomists for standard genome sequencing and annotation.</title>
        <authorList>
            <consortium name="The Broad Institute Genomics Platform"/>
            <consortium name="The Broad Institute Genome Sequencing Center for Infectious Disease"/>
            <person name="Wu L."/>
            <person name="Ma J."/>
        </authorList>
    </citation>
    <scope>NUCLEOTIDE SEQUENCE [LARGE SCALE GENOMIC DNA]</scope>
    <source>
        <strain evidence="6">JCM 13006</strain>
    </source>
</reference>
<dbReference type="Proteomes" id="UP001501752">
    <property type="component" value="Unassembled WGS sequence"/>
</dbReference>
<keyword evidence="6" id="KW-1185">Reference proteome</keyword>
<feature type="region of interest" description="Disordered" evidence="3">
    <location>
        <begin position="154"/>
        <end position="181"/>
    </location>
</feature>
<evidence type="ECO:0000313" key="6">
    <source>
        <dbReference type="Proteomes" id="UP001501752"/>
    </source>
</evidence>
<evidence type="ECO:0000256" key="1">
    <source>
        <dbReference type="ARBA" id="ARBA00004370"/>
    </source>
</evidence>
<keyword evidence="4" id="KW-1133">Transmembrane helix</keyword>
<keyword evidence="2 4" id="KW-0472">Membrane</keyword>
<proteinExistence type="predicted"/>
<feature type="transmembrane region" description="Helical" evidence="4">
    <location>
        <begin position="203"/>
        <end position="224"/>
    </location>
</feature>
<accession>A0ABP9D8X7</accession>
<protein>
    <recommendedName>
        <fullName evidence="7">Mce-associated membrane protein</fullName>
    </recommendedName>
</protein>
<dbReference type="PANTHER" id="PTHR37042">
    <property type="entry name" value="OUTER MEMBRANE PROTEIN RV1973"/>
    <property type="match status" value="1"/>
</dbReference>
<feature type="region of interest" description="Disordered" evidence="3">
    <location>
        <begin position="1"/>
        <end position="141"/>
    </location>
</feature>
<evidence type="ECO:0000256" key="4">
    <source>
        <dbReference type="SAM" id="Phobius"/>
    </source>
</evidence>
<keyword evidence="4" id="KW-0812">Transmembrane</keyword>
<evidence type="ECO:0000313" key="5">
    <source>
        <dbReference type="EMBL" id="GAA4835265.1"/>
    </source>
</evidence>
<evidence type="ECO:0000256" key="3">
    <source>
        <dbReference type="SAM" id="MobiDB-lite"/>
    </source>
</evidence>
<feature type="compositionally biased region" description="Low complexity" evidence="3">
    <location>
        <begin position="9"/>
        <end position="27"/>
    </location>
</feature>
<evidence type="ECO:0008006" key="7">
    <source>
        <dbReference type="Google" id="ProtNLM"/>
    </source>
</evidence>
<dbReference type="EMBL" id="BAABIS010000001">
    <property type="protein sequence ID" value="GAA4835265.1"/>
    <property type="molecule type" value="Genomic_DNA"/>
</dbReference>
<sequence>MTARKQLADPEQALPPALAAEPAPAEPRQVVEPTRAEPPLAAETTPGEPSQAAMTATAEPPRAVELPQALAVEPALAEPWQGVEPTRAEPPRAVELPQALTTEPAPAEPWQGVEPTRAEPPLAAESTPGEPPQATMTATAEPPRAVELPQAVEPQYPDEPLPEVDLPKAGEPSDTPAEPACEVRGAAAPPAVGPGARTGWRRAAAWAAVLLAAAFCVLAGGRYWQVRTSDTLAFGQARDAALAQGRSALDRLNTVDAGQAEASLRGWLEVTTGPLHDQLQRTGDADATTLRQAGTSAHGSVTDAALTELDTRAGTARLIATVTVELSPKAGSPSTDRKRFEAGLARTADGWKVTSLTAVPVGAS</sequence>
<comment type="caution">
    <text evidence="5">The sequence shown here is derived from an EMBL/GenBank/DDBJ whole genome shotgun (WGS) entry which is preliminary data.</text>
</comment>
<evidence type="ECO:0000256" key="2">
    <source>
        <dbReference type="ARBA" id="ARBA00023136"/>
    </source>
</evidence>
<comment type="subcellular location">
    <subcellularLocation>
        <location evidence="1">Membrane</location>
    </subcellularLocation>
</comment>